<reference evidence="2 3" key="1">
    <citation type="journal article" date="2010" name="Nature">
        <title>Perigord black truffle genome uncovers evolutionary origins and mechanisms of symbiosis.</title>
        <authorList>
            <person name="Martin F."/>
            <person name="Kohler A."/>
            <person name="Murat C."/>
            <person name="Balestrini R."/>
            <person name="Coutinho P.M."/>
            <person name="Jaillon O."/>
            <person name="Montanini B."/>
            <person name="Morin E."/>
            <person name="Noel B."/>
            <person name="Percudani R."/>
            <person name="Porcel B."/>
            <person name="Rubini A."/>
            <person name="Amicucci A."/>
            <person name="Amselem J."/>
            <person name="Anthouard V."/>
            <person name="Arcioni S."/>
            <person name="Artiguenave F."/>
            <person name="Aury J.M."/>
            <person name="Ballario P."/>
            <person name="Bolchi A."/>
            <person name="Brenna A."/>
            <person name="Brun A."/>
            <person name="Buee M."/>
            <person name="Cantarel B."/>
            <person name="Chevalier G."/>
            <person name="Couloux A."/>
            <person name="Da Silva C."/>
            <person name="Denoeud F."/>
            <person name="Duplessis S."/>
            <person name="Ghignone S."/>
            <person name="Hilselberger B."/>
            <person name="Iotti M."/>
            <person name="Marcais B."/>
            <person name="Mello A."/>
            <person name="Miranda M."/>
            <person name="Pacioni G."/>
            <person name="Quesneville H."/>
            <person name="Riccioni C."/>
            <person name="Ruotolo R."/>
            <person name="Splivallo R."/>
            <person name="Stocchi V."/>
            <person name="Tisserant E."/>
            <person name="Viscomi A.R."/>
            <person name="Zambonelli A."/>
            <person name="Zampieri E."/>
            <person name="Henrissat B."/>
            <person name="Lebrun M.H."/>
            <person name="Paolocci F."/>
            <person name="Bonfante P."/>
            <person name="Ottonello S."/>
            <person name="Wincker P."/>
        </authorList>
    </citation>
    <scope>NUCLEOTIDE SEQUENCE [LARGE SCALE GENOMIC DNA]</scope>
    <source>
        <strain evidence="2 3">Mel28</strain>
    </source>
</reference>
<keyword evidence="3" id="KW-1185">Reference proteome</keyword>
<evidence type="ECO:0000313" key="2">
    <source>
        <dbReference type="EMBL" id="CAZ85205.1"/>
    </source>
</evidence>
<gene>
    <name evidence="2" type="ORF">GSTUM_00009905001</name>
</gene>
<dbReference type="InParanoid" id="D5GL12"/>
<protein>
    <submittedName>
        <fullName evidence="2">(Perigord truffle) hypothetical protein</fullName>
    </submittedName>
</protein>
<evidence type="ECO:0000313" key="3">
    <source>
        <dbReference type="Proteomes" id="UP000006911"/>
    </source>
</evidence>
<evidence type="ECO:0000256" key="1">
    <source>
        <dbReference type="SAM" id="MobiDB-lite"/>
    </source>
</evidence>
<feature type="region of interest" description="Disordered" evidence="1">
    <location>
        <begin position="39"/>
        <end position="59"/>
    </location>
</feature>
<dbReference type="GeneID" id="9185799"/>
<dbReference type="Proteomes" id="UP000006911">
    <property type="component" value="Unassembled WGS sequence"/>
</dbReference>
<dbReference type="EMBL" id="FN430344">
    <property type="protein sequence ID" value="CAZ85205.1"/>
    <property type="molecule type" value="Genomic_DNA"/>
</dbReference>
<proteinExistence type="predicted"/>
<dbReference type="AlphaFoldDB" id="D5GL12"/>
<feature type="compositionally biased region" description="Polar residues" evidence="1">
    <location>
        <begin position="39"/>
        <end position="49"/>
    </location>
</feature>
<sequence length="59" mass="6590">MTYSSIQKICNNIGRTLVLGGDNLIDFNIKQNANYIIKKPNTSDSSSTKAESRLIQSKR</sequence>
<dbReference type="RefSeq" id="XP_002841014.1">
    <property type="nucleotide sequence ID" value="XM_002840968.1"/>
</dbReference>
<dbReference type="KEGG" id="tml:GSTUM_00009905001"/>
<organism evidence="2 3">
    <name type="scientific">Tuber melanosporum (strain Mel28)</name>
    <name type="common">Perigord black truffle</name>
    <dbReference type="NCBI Taxonomy" id="656061"/>
    <lineage>
        <taxon>Eukaryota</taxon>
        <taxon>Fungi</taxon>
        <taxon>Dikarya</taxon>
        <taxon>Ascomycota</taxon>
        <taxon>Pezizomycotina</taxon>
        <taxon>Pezizomycetes</taxon>
        <taxon>Pezizales</taxon>
        <taxon>Tuberaceae</taxon>
        <taxon>Tuber</taxon>
    </lineage>
</organism>
<name>D5GL12_TUBMM</name>
<accession>D5GL12</accession>
<dbReference type="HOGENOM" id="CLU_2962574_0_0_1"/>